<gene>
    <name evidence="1" type="ORF">CVLEPA_LOCUS15275</name>
</gene>
<evidence type="ECO:0000313" key="1">
    <source>
        <dbReference type="EMBL" id="CAK8684285.1"/>
    </source>
</evidence>
<sequence length="750" mass="82932">MVLIPPRYLIVEKFEVFVTVFIALYVDIVKASQKAVEADLTPFVEASSTIALVRDGPVIKVAIAPGSKPDYYDFRMVLIPPRYLIVEKFEVFVTVFIALYVDIVKASQKAVEADLTPFVEASSTIALVRDGPVIKVAIAPGSKPDYYDFRMVLIPPRYLIGEKFEVFVTVFIALYVDIVKASQKAVEADLTPFVEASSTIALVRDGPVIKVAIAPGSKPDYYDFRMVLIPPRYLIVEKFEVFVTVFIALYVDIVKASQKAVEADLIPFVEASSTIALVRDGPVIKVAIAPGSKPDYYDFRMVLIPPRYLIGEKFEVFVTVFIALYVDIVKASQKAVEADLTPFVEASSTIALVRDGPVIKVAIAPGSKPDYYDFRMVLIPPRYLIVEKFEVFVTVFIALYVDIVKASQKAVEADLTPFVEASSTIALVRDGPVIKVAIAPGSKPDYYDFRMVLIPPRYLIVEKFEVFVTVFIALYVDIVKASQKAVEADLTPFVEASSTIALVRDGPVIKVAIAPGSKPDYYDFRMVLIPPRYLIGEKFEVFVTVFIALYVDIVKASQKAVEADLTPFVEASSTIALVRDGPVIKVAIAPGSKPDYYDFRMVLIPPRYLIGEKFEVFVTVFIALYVDIVKASQKAVEADLTPFVEASSTIALVRDGPVIKVAIAPGSKPDYYDFRMVLIPPRYLIGEKFEVFVTVFIALYVDIVKASQKAVEADLTPFVEASSTIALVRDGPVISKSITLVKTALLHYLN</sequence>
<reference evidence="1 2" key="1">
    <citation type="submission" date="2024-02" db="EMBL/GenBank/DDBJ databases">
        <authorList>
            <person name="Daric V."/>
            <person name="Darras S."/>
        </authorList>
    </citation>
    <scope>NUCLEOTIDE SEQUENCE [LARGE SCALE GENOMIC DNA]</scope>
</reference>
<evidence type="ECO:0000313" key="2">
    <source>
        <dbReference type="Proteomes" id="UP001642483"/>
    </source>
</evidence>
<dbReference type="Proteomes" id="UP001642483">
    <property type="component" value="Unassembled WGS sequence"/>
</dbReference>
<accession>A0ABP0G2C6</accession>
<proteinExistence type="predicted"/>
<comment type="caution">
    <text evidence="1">The sequence shown here is derived from an EMBL/GenBank/DDBJ whole genome shotgun (WGS) entry which is preliminary data.</text>
</comment>
<dbReference type="EMBL" id="CAWYQH010000097">
    <property type="protein sequence ID" value="CAK8684285.1"/>
    <property type="molecule type" value="Genomic_DNA"/>
</dbReference>
<organism evidence="1 2">
    <name type="scientific">Clavelina lepadiformis</name>
    <name type="common">Light-bulb sea squirt</name>
    <name type="synonym">Ascidia lepadiformis</name>
    <dbReference type="NCBI Taxonomy" id="159417"/>
    <lineage>
        <taxon>Eukaryota</taxon>
        <taxon>Metazoa</taxon>
        <taxon>Chordata</taxon>
        <taxon>Tunicata</taxon>
        <taxon>Ascidiacea</taxon>
        <taxon>Aplousobranchia</taxon>
        <taxon>Clavelinidae</taxon>
        <taxon>Clavelina</taxon>
    </lineage>
</organism>
<keyword evidence="2" id="KW-1185">Reference proteome</keyword>
<name>A0ABP0G2C6_CLALP</name>
<protein>
    <submittedName>
        <fullName evidence="1">Uncharacterized protein</fullName>
    </submittedName>
</protein>